<accession>A0A8J5I8J4</accession>
<keyword evidence="3" id="KW-1185">Reference proteome</keyword>
<sequence>MMVPHFDGEPCDARTQSVLKRRKLDLSTLNVVHLSLKMLLAPEPQKRPKGDVVDEKKSGSKLLNYADMLQEKIDKIEETRATEAAKQAAKLARKAAKLSRSKEVEAREEMAQHDKPKPKKSRKRSCSNGH</sequence>
<feature type="compositionally biased region" description="Basic and acidic residues" evidence="1">
    <location>
        <begin position="100"/>
        <end position="115"/>
    </location>
</feature>
<dbReference type="Proteomes" id="UP000709295">
    <property type="component" value="Unassembled WGS sequence"/>
</dbReference>
<evidence type="ECO:0000256" key="1">
    <source>
        <dbReference type="SAM" id="MobiDB-lite"/>
    </source>
</evidence>
<protein>
    <submittedName>
        <fullName evidence="2">Uncharacterized protein</fullName>
    </submittedName>
</protein>
<feature type="region of interest" description="Disordered" evidence="1">
    <location>
        <begin position="93"/>
        <end position="130"/>
    </location>
</feature>
<proteinExistence type="predicted"/>
<gene>
    <name evidence="2" type="ORF">JG688_00013755</name>
</gene>
<reference evidence="2" key="1">
    <citation type="submission" date="2021-01" db="EMBL/GenBank/DDBJ databases">
        <title>Phytophthora aleatoria, a newly-described species from Pinus radiata is distinct from Phytophthora cactorum isolates based on comparative genomics.</title>
        <authorList>
            <person name="Mcdougal R."/>
            <person name="Panda P."/>
            <person name="Williams N."/>
            <person name="Studholme D.J."/>
        </authorList>
    </citation>
    <scope>NUCLEOTIDE SEQUENCE</scope>
    <source>
        <strain evidence="2">NZFS 4037</strain>
    </source>
</reference>
<dbReference type="EMBL" id="JAENGY010001206">
    <property type="protein sequence ID" value="KAG6951383.1"/>
    <property type="molecule type" value="Genomic_DNA"/>
</dbReference>
<evidence type="ECO:0000313" key="3">
    <source>
        <dbReference type="Proteomes" id="UP000709295"/>
    </source>
</evidence>
<dbReference type="AlphaFoldDB" id="A0A8J5I8J4"/>
<comment type="caution">
    <text evidence="2">The sequence shown here is derived from an EMBL/GenBank/DDBJ whole genome shotgun (WGS) entry which is preliminary data.</text>
</comment>
<evidence type="ECO:0000313" key="2">
    <source>
        <dbReference type="EMBL" id="KAG6951383.1"/>
    </source>
</evidence>
<organism evidence="2 3">
    <name type="scientific">Phytophthora aleatoria</name>
    <dbReference type="NCBI Taxonomy" id="2496075"/>
    <lineage>
        <taxon>Eukaryota</taxon>
        <taxon>Sar</taxon>
        <taxon>Stramenopiles</taxon>
        <taxon>Oomycota</taxon>
        <taxon>Peronosporomycetes</taxon>
        <taxon>Peronosporales</taxon>
        <taxon>Peronosporaceae</taxon>
        <taxon>Phytophthora</taxon>
    </lineage>
</organism>
<feature type="compositionally biased region" description="Basic residues" evidence="1">
    <location>
        <begin position="116"/>
        <end position="130"/>
    </location>
</feature>
<name>A0A8J5I8J4_9STRA</name>